<dbReference type="EMBL" id="CAJPEX010006067">
    <property type="protein sequence ID" value="CAG0923915.1"/>
    <property type="molecule type" value="Genomic_DNA"/>
</dbReference>
<dbReference type="EMBL" id="OA888104">
    <property type="protein sequence ID" value="CAD7283763.1"/>
    <property type="molecule type" value="Genomic_DNA"/>
</dbReference>
<feature type="compositionally biased region" description="Basic and acidic residues" evidence="1">
    <location>
        <begin position="12"/>
        <end position="21"/>
    </location>
</feature>
<reference evidence="2" key="1">
    <citation type="submission" date="2020-11" db="EMBL/GenBank/DDBJ databases">
        <authorList>
            <person name="Tran Van P."/>
        </authorList>
    </citation>
    <scope>NUCLEOTIDE SEQUENCE</scope>
</reference>
<feature type="compositionally biased region" description="Basic and acidic residues" evidence="1">
    <location>
        <begin position="97"/>
        <end position="106"/>
    </location>
</feature>
<sequence length="106" mass="12044">MQSAGKALSTRSENRKKALTKRDENVLAWASNGLRRNDEQLFKWNVDANERKPQILYKVSQEEIRCCLIQTEEATKGFGSNSSRSSAKDVQVNAPSNHRDIELLHT</sequence>
<name>A0A7R9C083_9CRUS</name>
<feature type="region of interest" description="Disordered" evidence="1">
    <location>
        <begin position="1"/>
        <end position="21"/>
    </location>
</feature>
<gene>
    <name evidence="2" type="ORF">NMOB1V02_LOCUS11374</name>
</gene>
<feature type="non-terminal residue" evidence="2">
    <location>
        <position position="106"/>
    </location>
</feature>
<accession>A0A7R9C083</accession>
<dbReference type="AlphaFoldDB" id="A0A7R9C083"/>
<protein>
    <submittedName>
        <fullName evidence="2">Uncharacterized protein</fullName>
    </submittedName>
</protein>
<feature type="region of interest" description="Disordered" evidence="1">
    <location>
        <begin position="76"/>
        <end position="106"/>
    </location>
</feature>
<dbReference type="Proteomes" id="UP000678499">
    <property type="component" value="Unassembled WGS sequence"/>
</dbReference>
<evidence type="ECO:0000313" key="2">
    <source>
        <dbReference type="EMBL" id="CAD7283763.1"/>
    </source>
</evidence>
<keyword evidence="3" id="KW-1185">Reference proteome</keyword>
<organism evidence="2">
    <name type="scientific">Notodromas monacha</name>
    <dbReference type="NCBI Taxonomy" id="399045"/>
    <lineage>
        <taxon>Eukaryota</taxon>
        <taxon>Metazoa</taxon>
        <taxon>Ecdysozoa</taxon>
        <taxon>Arthropoda</taxon>
        <taxon>Crustacea</taxon>
        <taxon>Oligostraca</taxon>
        <taxon>Ostracoda</taxon>
        <taxon>Podocopa</taxon>
        <taxon>Podocopida</taxon>
        <taxon>Cypridocopina</taxon>
        <taxon>Cypridoidea</taxon>
        <taxon>Cyprididae</taxon>
        <taxon>Notodromas</taxon>
    </lineage>
</organism>
<evidence type="ECO:0000256" key="1">
    <source>
        <dbReference type="SAM" id="MobiDB-lite"/>
    </source>
</evidence>
<proteinExistence type="predicted"/>
<evidence type="ECO:0000313" key="3">
    <source>
        <dbReference type="Proteomes" id="UP000678499"/>
    </source>
</evidence>